<feature type="region of interest" description="Disordered" evidence="1">
    <location>
        <begin position="1"/>
        <end position="21"/>
    </location>
</feature>
<accession>A0A371HIA9</accession>
<proteinExistence type="predicted"/>
<feature type="compositionally biased region" description="Polar residues" evidence="1">
    <location>
        <begin position="97"/>
        <end position="109"/>
    </location>
</feature>
<dbReference type="Proteomes" id="UP000257109">
    <property type="component" value="Unassembled WGS sequence"/>
</dbReference>
<organism evidence="2 3">
    <name type="scientific">Mucuna pruriens</name>
    <name type="common">Velvet bean</name>
    <name type="synonym">Dolichos pruriens</name>
    <dbReference type="NCBI Taxonomy" id="157652"/>
    <lineage>
        <taxon>Eukaryota</taxon>
        <taxon>Viridiplantae</taxon>
        <taxon>Streptophyta</taxon>
        <taxon>Embryophyta</taxon>
        <taxon>Tracheophyta</taxon>
        <taxon>Spermatophyta</taxon>
        <taxon>Magnoliopsida</taxon>
        <taxon>eudicotyledons</taxon>
        <taxon>Gunneridae</taxon>
        <taxon>Pentapetalae</taxon>
        <taxon>rosids</taxon>
        <taxon>fabids</taxon>
        <taxon>Fabales</taxon>
        <taxon>Fabaceae</taxon>
        <taxon>Papilionoideae</taxon>
        <taxon>50 kb inversion clade</taxon>
        <taxon>NPAAA clade</taxon>
        <taxon>indigoferoid/millettioid clade</taxon>
        <taxon>Phaseoleae</taxon>
        <taxon>Mucuna</taxon>
    </lineage>
</organism>
<feature type="non-terminal residue" evidence="2">
    <location>
        <position position="1"/>
    </location>
</feature>
<evidence type="ECO:0000313" key="3">
    <source>
        <dbReference type="Proteomes" id="UP000257109"/>
    </source>
</evidence>
<comment type="caution">
    <text evidence="2">The sequence shown here is derived from an EMBL/GenBank/DDBJ whole genome shotgun (WGS) entry which is preliminary data.</text>
</comment>
<reference evidence="2" key="1">
    <citation type="submission" date="2018-05" db="EMBL/GenBank/DDBJ databases">
        <title>Draft genome of Mucuna pruriens seed.</title>
        <authorList>
            <person name="Nnadi N.E."/>
            <person name="Vos R."/>
            <person name="Hasami M.H."/>
            <person name="Devisetty U.K."/>
            <person name="Aguiy J.C."/>
        </authorList>
    </citation>
    <scope>NUCLEOTIDE SEQUENCE [LARGE SCALE GENOMIC DNA]</scope>
    <source>
        <strain evidence="2">JCA_2017</strain>
    </source>
</reference>
<sequence length="151" mass="16652">MGSSRMQIGRLRANNSDDHHTGQIQIKGCMQLKDSYALEPKQLSTTKSKTPGATIPPPTIAESTTTSNLEFQQTMSSSNLQFQRNMSAIVQDLKMQSARSKNLPSQTIPNPRRNASIVSLRSGREFQAALQQKPRSTNIESKPDANSQPPQ</sequence>
<protein>
    <submittedName>
        <fullName evidence="2">Uncharacterized protein</fullName>
    </submittedName>
</protein>
<feature type="region of interest" description="Disordered" evidence="1">
    <location>
        <begin position="96"/>
        <end position="115"/>
    </location>
</feature>
<gene>
    <name evidence="2" type="ORF">CR513_13997</name>
</gene>
<evidence type="ECO:0000256" key="1">
    <source>
        <dbReference type="SAM" id="MobiDB-lite"/>
    </source>
</evidence>
<evidence type="ECO:0000313" key="2">
    <source>
        <dbReference type="EMBL" id="RDY02526.1"/>
    </source>
</evidence>
<dbReference type="OrthoDB" id="778454at2759"/>
<keyword evidence="3" id="KW-1185">Reference proteome</keyword>
<name>A0A371HIA9_MUCPR</name>
<dbReference type="AlphaFoldDB" id="A0A371HIA9"/>
<dbReference type="EMBL" id="QJKJ01002515">
    <property type="protein sequence ID" value="RDY02526.1"/>
    <property type="molecule type" value="Genomic_DNA"/>
</dbReference>
<feature type="region of interest" description="Disordered" evidence="1">
    <location>
        <begin position="41"/>
        <end position="62"/>
    </location>
</feature>
<feature type="region of interest" description="Disordered" evidence="1">
    <location>
        <begin position="126"/>
        <end position="151"/>
    </location>
</feature>
<feature type="compositionally biased region" description="Polar residues" evidence="1">
    <location>
        <begin position="129"/>
        <end position="151"/>
    </location>
</feature>